<evidence type="ECO:0000256" key="7">
    <source>
        <dbReference type="ARBA" id="ARBA00022801"/>
    </source>
</evidence>
<proteinExistence type="inferred from homology"/>
<keyword evidence="17" id="KW-0732">Signal</keyword>
<feature type="binding site" evidence="14">
    <location>
        <position position="206"/>
    </location>
    <ligand>
        <name>Mg(2+)</name>
        <dbReference type="ChEBI" id="CHEBI:18420"/>
    </ligand>
</feature>
<keyword evidence="19" id="KW-1185">Reference proteome</keyword>
<sequence>MRPYGVPCAFALSIATALLLGATTDGFEIRHTDNNAEHIAARRRASNENISPDENNKQFWYDAGNNLLRKKLNSERQYGVAKNVIFFIGDGMSIATLASARIYMGQKQNNTGSEKEMLSFEKFPFTGLSKTYCVDSQVADSACSATAYLTGVKGNIETIGVSGAVSNRDCLASNEPANQAVSSMRWAQRAGKRTGVVSNMRVTHATPAGAYANVAQRNWECDDDVFIDELADKSCTTQPDIARQLIERETGQNLNVVMGGGRAKFFPNTEKDQQNFNGQRRDGRDLIKEWLNINRTSGASSAYVTDRSQLKSVNTSETDYLLGLFASSHMSYNLLANKSQEPTLVEMTEAAIEVLSKGDAGYYLFVEGGLIDWAHHSNMAQLALDEAVMLSKAVGRAAELTSREDTLIVVTSDHSHTMTINGYPHRGSDILGHPMIALPDQMPYSTLSYANGPSYKARYNLSNDKTDDPQYEFPSMVNLTWETHGGDDVAVFASGPWAHLFVGNYEQNYIPHAISYAAQMGPGAELERKHVADSSSVKILVSSSLAVFTALVALLLR</sequence>
<feature type="binding site" evidence="14">
    <location>
        <position position="372"/>
    </location>
    <ligand>
        <name>Zn(2+)</name>
        <dbReference type="ChEBI" id="CHEBI:29105"/>
        <label>2</label>
    </ligand>
</feature>
<evidence type="ECO:0000256" key="17">
    <source>
        <dbReference type="SAM" id="SignalP"/>
    </source>
</evidence>
<dbReference type="InterPro" id="IPR001952">
    <property type="entry name" value="Alkaline_phosphatase"/>
</dbReference>
<evidence type="ECO:0000256" key="8">
    <source>
        <dbReference type="ARBA" id="ARBA00022833"/>
    </source>
</evidence>
<evidence type="ECO:0000256" key="4">
    <source>
        <dbReference type="ARBA" id="ARBA00022475"/>
    </source>
</evidence>
<feature type="binding site" evidence="14">
    <location>
        <position position="376"/>
    </location>
    <ligand>
        <name>Zn(2+)</name>
        <dbReference type="ChEBI" id="CHEBI:29105"/>
        <label>2</label>
    </ligand>
</feature>
<dbReference type="GO" id="GO:0005886">
    <property type="term" value="C:plasma membrane"/>
    <property type="evidence" value="ECO:0007669"/>
    <property type="project" value="UniProtKB-SubCell"/>
</dbReference>
<evidence type="ECO:0000256" key="15">
    <source>
        <dbReference type="RuleBase" id="RU003946"/>
    </source>
</evidence>
<dbReference type="GO" id="GO:0046872">
    <property type="term" value="F:metal ion binding"/>
    <property type="evidence" value="ECO:0007669"/>
    <property type="project" value="UniProtKB-KW"/>
</dbReference>
<feature type="binding site" evidence="14">
    <location>
        <position position="484"/>
    </location>
    <ligand>
        <name>Zn(2+)</name>
        <dbReference type="ChEBI" id="CHEBI:29105"/>
        <label>2</label>
    </ligand>
</feature>
<evidence type="ECO:0000313" key="18">
    <source>
        <dbReference type="EnsemblMetazoa" id="XP_001943535.1"/>
    </source>
</evidence>
<dbReference type="SUPFAM" id="SSF53649">
    <property type="entry name" value="Alkaline phosphatase-like"/>
    <property type="match status" value="1"/>
</dbReference>
<dbReference type="Pfam" id="PF00245">
    <property type="entry name" value="Alk_phosphatase"/>
    <property type="match status" value="1"/>
</dbReference>
<evidence type="ECO:0000256" key="2">
    <source>
        <dbReference type="ARBA" id="ARBA00005984"/>
    </source>
</evidence>
<name>A0A8R2A490_ACYPI</name>
<dbReference type="AlphaFoldDB" id="A0A8R2A490"/>
<keyword evidence="10" id="KW-0472">Membrane</keyword>
<dbReference type="Proteomes" id="UP000007819">
    <property type="component" value="Chromosome A1"/>
</dbReference>
<dbReference type="OrthoDB" id="5818554at2759"/>
<keyword evidence="5" id="KW-0336">GPI-anchor</keyword>
<organism evidence="18 19">
    <name type="scientific">Acyrthosiphon pisum</name>
    <name type="common">Pea aphid</name>
    <dbReference type="NCBI Taxonomy" id="7029"/>
    <lineage>
        <taxon>Eukaryota</taxon>
        <taxon>Metazoa</taxon>
        <taxon>Ecdysozoa</taxon>
        <taxon>Arthropoda</taxon>
        <taxon>Hexapoda</taxon>
        <taxon>Insecta</taxon>
        <taxon>Pterygota</taxon>
        <taxon>Neoptera</taxon>
        <taxon>Paraneoptera</taxon>
        <taxon>Hemiptera</taxon>
        <taxon>Sternorrhyncha</taxon>
        <taxon>Aphidomorpha</taxon>
        <taxon>Aphidoidea</taxon>
        <taxon>Aphididae</taxon>
        <taxon>Macrosiphini</taxon>
        <taxon>Acyrthosiphon</taxon>
    </lineage>
</organism>
<keyword evidence="11" id="KW-0325">Glycoprotein</keyword>
<keyword evidence="9 14" id="KW-0460">Magnesium</keyword>
<evidence type="ECO:0000256" key="5">
    <source>
        <dbReference type="ARBA" id="ARBA00022622"/>
    </source>
</evidence>
<dbReference type="PANTHER" id="PTHR11596:SF95">
    <property type="entry name" value="ALKALINE PHOSPHATASE-RELATED"/>
    <property type="match status" value="1"/>
</dbReference>
<dbReference type="RefSeq" id="XP_001943535.1">
    <property type="nucleotide sequence ID" value="XM_001943500.4"/>
</dbReference>
<dbReference type="GO" id="GO:0098552">
    <property type="term" value="C:side of membrane"/>
    <property type="evidence" value="ECO:0007669"/>
    <property type="project" value="UniProtKB-KW"/>
</dbReference>
<dbReference type="GeneID" id="100169125"/>
<dbReference type="Gene3D" id="3.40.720.10">
    <property type="entry name" value="Alkaline Phosphatase, subunit A"/>
    <property type="match status" value="1"/>
</dbReference>
<dbReference type="FunFam" id="3.40.720.10:FF:000008">
    <property type="entry name" value="Alkaline phosphatase"/>
    <property type="match status" value="1"/>
</dbReference>
<evidence type="ECO:0000256" key="16">
    <source>
        <dbReference type="RuleBase" id="RU003947"/>
    </source>
</evidence>
<dbReference type="InterPro" id="IPR017850">
    <property type="entry name" value="Alkaline_phosphatase_core_sf"/>
</dbReference>
<dbReference type="PRINTS" id="PR00113">
    <property type="entry name" value="ALKPHPHTASE"/>
</dbReference>
<dbReference type="InterPro" id="IPR018299">
    <property type="entry name" value="Alkaline_phosphatase_AS"/>
</dbReference>
<evidence type="ECO:0000256" key="11">
    <source>
        <dbReference type="ARBA" id="ARBA00023180"/>
    </source>
</evidence>
<evidence type="ECO:0000256" key="14">
    <source>
        <dbReference type="PIRSR" id="PIRSR601952-2"/>
    </source>
</evidence>
<evidence type="ECO:0000256" key="6">
    <source>
        <dbReference type="ARBA" id="ARBA00022723"/>
    </source>
</evidence>
<comment type="similarity">
    <text evidence="2 15">Belongs to the alkaline phosphatase family.</text>
</comment>
<comment type="catalytic activity">
    <reaction evidence="16">
        <text>a phosphate monoester + H2O = an alcohol + phosphate</text>
        <dbReference type="Rhea" id="RHEA:15017"/>
        <dbReference type="ChEBI" id="CHEBI:15377"/>
        <dbReference type="ChEBI" id="CHEBI:30879"/>
        <dbReference type="ChEBI" id="CHEBI:43474"/>
        <dbReference type="ChEBI" id="CHEBI:67140"/>
        <dbReference type="EC" id="3.1.3.1"/>
    </reaction>
</comment>
<comment type="subcellular location">
    <subcellularLocation>
        <location evidence="1">Cell membrane</location>
        <topology evidence="1">Lipid-anchor</topology>
        <topology evidence="1">GPI-anchor</topology>
    </subcellularLocation>
</comment>
<evidence type="ECO:0000256" key="1">
    <source>
        <dbReference type="ARBA" id="ARBA00004609"/>
    </source>
</evidence>
<evidence type="ECO:0000256" key="3">
    <source>
        <dbReference type="ARBA" id="ARBA00012647"/>
    </source>
</evidence>
<feature type="binding site" evidence="14">
    <location>
        <position position="90"/>
    </location>
    <ligand>
        <name>Mg(2+)</name>
        <dbReference type="ChEBI" id="CHEBI:18420"/>
    </ligand>
</feature>
<accession>A0A8R2A490</accession>
<dbReference type="PANTHER" id="PTHR11596">
    <property type="entry name" value="ALKALINE PHOSPHATASE"/>
    <property type="match status" value="1"/>
</dbReference>
<evidence type="ECO:0000256" key="10">
    <source>
        <dbReference type="ARBA" id="ARBA00023136"/>
    </source>
</evidence>
<keyword evidence="7 16" id="KW-0378">Hydrolase</keyword>
<dbReference type="KEGG" id="api:100169125"/>
<keyword evidence="4" id="KW-1003">Cell membrane</keyword>
<reference evidence="18" key="2">
    <citation type="submission" date="2022-06" db="UniProtKB">
        <authorList>
            <consortium name="EnsemblMetazoa"/>
        </authorList>
    </citation>
    <scope>IDENTIFICATION</scope>
</reference>
<dbReference type="GO" id="GO:0004035">
    <property type="term" value="F:alkaline phosphatase activity"/>
    <property type="evidence" value="ECO:0007669"/>
    <property type="project" value="UniProtKB-EC"/>
</dbReference>
<dbReference type="EnsemblMetazoa" id="XM_001943500.5">
    <property type="protein sequence ID" value="XP_001943535.1"/>
    <property type="gene ID" value="LOC100169125"/>
</dbReference>
<dbReference type="OMA" id="MESETHG"/>
<comment type="cofactor">
    <cofactor evidence="14">
        <name>Mg(2+)</name>
        <dbReference type="ChEBI" id="CHEBI:18420"/>
    </cofactor>
    <text evidence="14">Binds 1 Mg(2+) ion.</text>
</comment>
<protein>
    <recommendedName>
        <fullName evidence="3 16">Alkaline phosphatase</fullName>
        <ecNumber evidence="3 16">3.1.3.1</ecNumber>
    </recommendedName>
</protein>
<dbReference type="SMART" id="SM00098">
    <property type="entry name" value="alkPPc"/>
    <property type="match status" value="1"/>
</dbReference>
<feature type="chain" id="PRO_5035925743" description="Alkaline phosphatase" evidence="17">
    <location>
        <begin position="27"/>
        <end position="557"/>
    </location>
</feature>
<evidence type="ECO:0000313" key="19">
    <source>
        <dbReference type="Proteomes" id="UP000007819"/>
    </source>
</evidence>
<feature type="active site" description="Phosphoserine intermediate" evidence="13">
    <location>
        <position position="141"/>
    </location>
</feature>
<dbReference type="EC" id="3.1.3.1" evidence="3 16"/>
<dbReference type="CDD" id="cd16012">
    <property type="entry name" value="ALP"/>
    <property type="match status" value="1"/>
</dbReference>
<feature type="binding site" evidence="14">
    <location>
        <position position="204"/>
    </location>
    <ligand>
        <name>Mg(2+)</name>
        <dbReference type="ChEBI" id="CHEBI:18420"/>
    </ligand>
</feature>
<feature type="binding site" evidence="14">
    <location>
        <position position="413"/>
    </location>
    <ligand>
        <name>Zn(2+)</name>
        <dbReference type="ChEBI" id="CHEBI:29105"/>
        <label>2</label>
    </ligand>
</feature>
<feature type="binding site" evidence="14">
    <location>
        <position position="367"/>
    </location>
    <ligand>
        <name>Mg(2+)</name>
        <dbReference type="ChEBI" id="CHEBI:18420"/>
    </ligand>
</feature>
<feature type="binding site" evidence="14">
    <location>
        <position position="90"/>
    </location>
    <ligand>
        <name>Zn(2+)</name>
        <dbReference type="ChEBI" id="CHEBI:29105"/>
        <label>2</label>
    </ligand>
</feature>
<keyword evidence="8 14" id="KW-0862">Zinc</keyword>
<comment type="cofactor">
    <cofactor evidence="14">
        <name>Zn(2+)</name>
        <dbReference type="ChEBI" id="CHEBI:29105"/>
    </cofactor>
    <text evidence="14">Binds 2 Zn(2+) ions.</text>
</comment>
<dbReference type="PROSITE" id="PS00123">
    <property type="entry name" value="ALKALINE_PHOSPHATASE"/>
    <property type="match status" value="1"/>
</dbReference>
<evidence type="ECO:0000256" key="9">
    <source>
        <dbReference type="ARBA" id="ARBA00022842"/>
    </source>
</evidence>
<keyword evidence="12" id="KW-0449">Lipoprotein</keyword>
<evidence type="ECO:0000256" key="13">
    <source>
        <dbReference type="PIRSR" id="PIRSR601952-1"/>
    </source>
</evidence>
<feature type="signal peptide" evidence="17">
    <location>
        <begin position="1"/>
        <end position="26"/>
    </location>
</feature>
<reference evidence="19" key="1">
    <citation type="submission" date="2010-06" db="EMBL/GenBank/DDBJ databases">
        <authorList>
            <person name="Jiang H."/>
            <person name="Abraham K."/>
            <person name="Ali S."/>
            <person name="Alsbrooks S.L."/>
            <person name="Anim B.N."/>
            <person name="Anosike U.S."/>
            <person name="Attaway T."/>
            <person name="Bandaranaike D.P."/>
            <person name="Battles P.K."/>
            <person name="Bell S.N."/>
            <person name="Bell A.V."/>
            <person name="Beltran B."/>
            <person name="Bickham C."/>
            <person name="Bustamante Y."/>
            <person name="Caleb T."/>
            <person name="Canada A."/>
            <person name="Cardenas V."/>
            <person name="Carter K."/>
            <person name="Chacko J."/>
            <person name="Chandrabose M.N."/>
            <person name="Chavez D."/>
            <person name="Chavez A."/>
            <person name="Chen L."/>
            <person name="Chu H.-S."/>
            <person name="Claassen K.J."/>
            <person name="Cockrell R."/>
            <person name="Collins M."/>
            <person name="Cooper J.A."/>
            <person name="Cree A."/>
            <person name="Curry S.M."/>
            <person name="Da Y."/>
            <person name="Dao M.D."/>
            <person name="Das B."/>
            <person name="Davila M.-L."/>
            <person name="Davy-Carroll L."/>
            <person name="Denson S."/>
            <person name="Dinh H."/>
            <person name="Ebong V.E."/>
            <person name="Edwards J.R."/>
            <person name="Egan A."/>
            <person name="El-Daye J."/>
            <person name="Escobedo L."/>
            <person name="Fernandez S."/>
            <person name="Fernando P.R."/>
            <person name="Flagg N."/>
            <person name="Forbes L.D."/>
            <person name="Fowler R.G."/>
            <person name="Fu Q."/>
            <person name="Gabisi R.A."/>
            <person name="Ganer J."/>
            <person name="Garbino Pronczuk A."/>
            <person name="Garcia R.M."/>
            <person name="Garner T."/>
            <person name="Garrett T.E."/>
            <person name="Gonzalez D.A."/>
            <person name="Hamid H."/>
            <person name="Hawkins E.S."/>
            <person name="Hirani K."/>
            <person name="Hogues M.E."/>
            <person name="Hollins B."/>
            <person name="Hsiao C.-H."/>
            <person name="Jabil R."/>
            <person name="James M.L."/>
            <person name="Jhangiani S.N."/>
            <person name="Johnson B."/>
            <person name="Johnson Q."/>
            <person name="Joshi V."/>
            <person name="Kalu J.B."/>
            <person name="Kam C."/>
            <person name="Kashfia A."/>
            <person name="Keebler J."/>
            <person name="Kisamo H."/>
            <person name="Kovar C.L."/>
            <person name="Lago L.A."/>
            <person name="Lai C.-Y."/>
            <person name="Laidlaw J."/>
            <person name="Lara F."/>
            <person name="Le T.-K."/>
            <person name="Lee S.L."/>
            <person name="Legall F.H."/>
            <person name="Lemon S.J."/>
            <person name="Lewis L.R."/>
            <person name="Li B."/>
            <person name="Liu Y."/>
            <person name="Liu Y.-S."/>
            <person name="Lopez J."/>
            <person name="Lozado R.J."/>
            <person name="Lu J."/>
            <person name="Madu R.C."/>
            <person name="Maheshwari M."/>
            <person name="Maheshwari R."/>
            <person name="Malloy K."/>
            <person name="Martinez E."/>
            <person name="Mathew T."/>
            <person name="Mercado I.C."/>
            <person name="Mercado C."/>
            <person name="Meyer B."/>
            <person name="Montgomery K."/>
            <person name="Morgan M.B."/>
            <person name="Munidasa M."/>
            <person name="Nazareth L.V."/>
            <person name="Nelson J."/>
            <person name="Ng B.M."/>
            <person name="Nguyen N.B."/>
            <person name="Nguyen P.Q."/>
            <person name="Nguyen T."/>
            <person name="Obregon M."/>
            <person name="Okwuonu G.O."/>
            <person name="Onwere C.G."/>
            <person name="Orozco G."/>
            <person name="Parra A."/>
            <person name="Patel S."/>
            <person name="Patil S."/>
            <person name="Perez A."/>
            <person name="Perez Y."/>
            <person name="Pham C."/>
            <person name="Primus E.L."/>
            <person name="Pu L.-L."/>
            <person name="Puazo M."/>
            <person name="Qin X."/>
            <person name="Quiroz J.B."/>
            <person name="Reese J."/>
            <person name="Richards S."/>
            <person name="Rives C.M."/>
            <person name="Robberts R."/>
            <person name="Ruiz S.J."/>
            <person name="Ruiz M.J."/>
            <person name="Santibanez J."/>
            <person name="Schneider B.W."/>
            <person name="Sisson I."/>
            <person name="Smith M."/>
            <person name="Sodergren E."/>
            <person name="Song X.-Z."/>
            <person name="Song B.B."/>
            <person name="Summersgill H."/>
            <person name="Thelus R."/>
            <person name="Thornton R.D."/>
            <person name="Trejos Z.Y."/>
            <person name="Usmani K."/>
            <person name="Vattathil S."/>
            <person name="Villasana D."/>
            <person name="Walker D.L."/>
            <person name="Wang S."/>
            <person name="Wang K."/>
            <person name="White C.S."/>
            <person name="Williams A.C."/>
            <person name="Williamson J."/>
            <person name="Wilson K."/>
            <person name="Woghiren I.O."/>
            <person name="Woodworth J.R."/>
            <person name="Worley K.C."/>
            <person name="Wright R.A."/>
            <person name="Wu W."/>
            <person name="Young L."/>
            <person name="Zhang L."/>
            <person name="Zhang J."/>
            <person name="Zhu Y."/>
            <person name="Muzny D.M."/>
            <person name="Weinstock G."/>
            <person name="Gibbs R.A."/>
        </authorList>
    </citation>
    <scope>NUCLEOTIDE SEQUENCE [LARGE SCALE GENOMIC DNA]</scope>
    <source>
        <strain evidence="19">LSR1</strain>
    </source>
</reference>
<keyword evidence="6 14" id="KW-0479">Metal-binding</keyword>
<feature type="binding site" evidence="14">
    <location>
        <position position="414"/>
    </location>
    <ligand>
        <name>Zn(2+)</name>
        <dbReference type="ChEBI" id="CHEBI:29105"/>
        <label>2</label>
    </ligand>
</feature>
<evidence type="ECO:0000256" key="12">
    <source>
        <dbReference type="ARBA" id="ARBA00023288"/>
    </source>
</evidence>